<evidence type="ECO:0000256" key="1">
    <source>
        <dbReference type="SAM" id="Phobius"/>
    </source>
</evidence>
<protein>
    <submittedName>
        <fullName evidence="2">Uncharacterized protein</fullName>
    </submittedName>
</protein>
<dbReference type="EMBL" id="SJOL01006399">
    <property type="protein sequence ID" value="TGZ67809.1"/>
    <property type="molecule type" value="Genomic_DNA"/>
</dbReference>
<comment type="caution">
    <text evidence="2">The sequence shown here is derived from an EMBL/GenBank/DDBJ whole genome shotgun (WGS) entry which is preliminary data.</text>
</comment>
<sequence>LNTTKTLTFRNNILEVSNHPNYLTGLLFTLFWTSNFTILEIFTKQMPVDLQLTR</sequence>
<feature type="non-terminal residue" evidence="2">
    <location>
        <position position="1"/>
    </location>
</feature>
<dbReference type="AlphaFoldDB" id="A0A4S2M0R9"/>
<organism evidence="2 3">
    <name type="scientific">Opisthorchis felineus</name>
    <dbReference type="NCBI Taxonomy" id="147828"/>
    <lineage>
        <taxon>Eukaryota</taxon>
        <taxon>Metazoa</taxon>
        <taxon>Spiralia</taxon>
        <taxon>Lophotrochozoa</taxon>
        <taxon>Platyhelminthes</taxon>
        <taxon>Trematoda</taxon>
        <taxon>Digenea</taxon>
        <taxon>Opisthorchiida</taxon>
        <taxon>Opisthorchiata</taxon>
        <taxon>Opisthorchiidae</taxon>
        <taxon>Opisthorchis</taxon>
    </lineage>
</organism>
<keyword evidence="1" id="KW-1133">Transmembrane helix</keyword>
<evidence type="ECO:0000313" key="3">
    <source>
        <dbReference type="Proteomes" id="UP000308267"/>
    </source>
</evidence>
<evidence type="ECO:0000313" key="2">
    <source>
        <dbReference type="EMBL" id="TGZ67809.1"/>
    </source>
</evidence>
<accession>A0A4S2M0R9</accession>
<feature type="transmembrane region" description="Helical" evidence="1">
    <location>
        <begin position="22"/>
        <end position="42"/>
    </location>
</feature>
<feature type="non-terminal residue" evidence="2">
    <location>
        <position position="54"/>
    </location>
</feature>
<dbReference type="Proteomes" id="UP000308267">
    <property type="component" value="Unassembled WGS sequence"/>
</dbReference>
<name>A0A4S2M0R9_OPIFE</name>
<keyword evidence="1" id="KW-0812">Transmembrane</keyword>
<keyword evidence="3" id="KW-1185">Reference proteome</keyword>
<keyword evidence="1" id="KW-0472">Membrane</keyword>
<proteinExistence type="predicted"/>
<reference evidence="2 3" key="1">
    <citation type="journal article" date="2019" name="BMC Genomics">
        <title>New insights from Opisthorchis felineus genome: update on genomics of the epidemiologically important liver flukes.</title>
        <authorList>
            <person name="Ershov N.I."/>
            <person name="Mordvinov V.A."/>
            <person name="Prokhortchouk E.B."/>
            <person name="Pakharukova M.Y."/>
            <person name="Gunbin K.V."/>
            <person name="Ustyantsev K."/>
            <person name="Genaev M.A."/>
            <person name="Blinov A.G."/>
            <person name="Mazur A."/>
            <person name="Boulygina E."/>
            <person name="Tsygankova S."/>
            <person name="Khrameeva E."/>
            <person name="Chekanov N."/>
            <person name="Fan G."/>
            <person name="Xiao A."/>
            <person name="Zhang H."/>
            <person name="Xu X."/>
            <person name="Yang H."/>
            <person name="Solovyev V."/>
            <person name="Lee S.M."/>
            <person name="Liu X."/>
            <person name="Afonnikov D.A."/>
            <person name="Skryabin K.G."/>
        </authorList>
    </citation>
    <scope>NUCLEOTIDE SEQUENCE [LARGE SCALE GENOMIC DNA]</scope>
    <source>
        <strain evidence="2">AK-0245</strain>
        <tissue evidence="2">Whole organism</tissue>
    </source>
</reference>
<gene>
    <name evidence="2" type="ORF">CRM22_004593</name>
</gene>